<dbReference type="Proteomes" id="UP000886595">
    <property type="component" value="Unassembled WGS sequence"/>
</dbReference>
<feature type="region of interest" description="Disordered" evidence="1">
    <location>
        <begin position="1"/>
        <end position="20"/>
    </location>
</feature>
<organism evidence="2 3">
    <name type="scientific">Brassica carinata</name>
    <name type="common">Ethiopian mustard</name>
    <name type="synonym">Abyssinian cabbage</name>
    <dbReference type="NCBI Taxonomy" id="52824"/>
    <lineage>
        <taxon>Eukaryota</taxon>
        <taxon>Viridiplantae</taxon>
        <taxon>Streptophyta</taxon>
        <taxon>Embryophyta</taxon>
        <taxon>Tracheophyta</taxon>
        <taxon>Spermatophyta</taxon>
        <taxon>Magnoliopsida</taxon>
        <taxon>eudicotyledons</taxon>
        <taxon>Gunneridae</taxon>
        <taxon>Pentapetalae</taxon>
        <taxon>rosids</taxon>
        <taxon>malvids</taxon>
        <taxon>Brassicales</taxon>
        <taxon>Brassicaceae</taxon>
        <taxon>Brassiceae</taxon>
        <taxon>Brassica</taxon>
    </lineage>
</organism>
<evidence type="ECO:0000313" key="2">
    <source>
        <dbReference type="EMBL" id="KAG2323697.1"/>
    </source>
</evidence>
<protein>
    <submittedName>
        <fullName evidence="2">Uncharacterized protein</fullName>
    </submittedName>
</protein>
<accession>A0A8X8B757</accession>
<keyword evidence="3" id="KW-1185">Reference proteome</keyword>
<reference evidence="2 3" key="1">
    <citation type="submission" date="2020-02" db="EMBL/GenBank/DDBJ databases">
        <authorList>
            <person name="Ma Q."/>
            <person name="Huang Y."/>
            <person name="Song X."/>
            <person name="Pei D."/>
        </authorList>
    </citation>
    <scope>NUCLEOTIDE SEQUENCE [LARGE SCALE GENOMIC DNA]</scope>
    <source>
        <strain evidence="2">Sxm20200214</strain>
        <tissue evidence="2">Leaf</tissue>
    </source>
</reference>
<sequence length="86" mass="9505">MGSVTRLNPRGEFGEVRAGRPTTTNHIRQLKCSDDVAGFGLVVDLTDLEEAVVHAEDEPVIGEFHQDQIQIHHGDDDFGSRLASFF</sequence>
<evidence type="ECO:0000313" key="3">
    <source>
        <dbReference type="Proteomes" id="UP000886595"/>
    </source>
</evidence>
<dbReference type="EMBL" id="JAAMPC010000002">
    <property type="protein sequence ID" value="KAG2323697.1"/>
    <property type="molecule type" value="Genomic_DNA"/>
</dbReference>
<dbReference type="AlphaFoldDB" id="A0A8X8B757"/>
<comment type="caution">
    <text evidence="2">The sequence shown here is derived from an EMBL/GenBank/DDBJ whole genome shotgun (WGS) entry which is preliminary data.</text>
</comment>
<gene>
    <name evidence="2" type="ORF">Bca52824_006425</name>
</gene>
<evidence type="ECO:0000256" key="1">
    <source>
        <dbReference type="SAM" id="MobiDB-lite"/>
    </source>
</evidence>
<proteinExistence type="predicted"/>
<name>A0A8X8B757_BRACI</name>